<keyword evidence="2" id="KW-1185">Reference proteome</keyword>
<sequence length="68" mass="7611">MESEYLMEDAADLLASMKEALEPFAKVAYDIITNRGDDEVIDDTLAADRLTWGHLRRARNALNGEKNG</sequence>
<protein>
    <submittedName>
        <fullName evidence="1">Uncharacterized protein</fullName>
    </submittedName>
</protein>
<name>A0ABW3NV38_9SPHN</name>
<gene>
    <name evidence="1" type="ORF">ACFQ24_05080</name>
</gene>
<evidence type="ECO:0000313" key="2">
    <source>
        <dbReference type="Proteomes" id="UP001597203"/>
    </source>
</evidence>
<accession>A0ABW3NV38</accession>
<comment type="caution">
    <text evidence="1">The sequence shown here is derived from an EMBL/GenBank/DDBJ whole genome shotgun (WGS) entry which is preliminary data.</text>
</comment>
<reference evidence="2" key="1">
    <citation type="journal article" date="2019" name="Int. J. Syst. Evol. Microbiol.">
        <title>The Global Catalogue of Microorganisms (GCM) 10K type strain sequencing project: providing services to taxonomists for standard genome sequencing and annotation.</title>
        <authorList>
            <consortium name="The Broad Institute Genomics Platform"/>
            <consortium name="The Broad Institute Genome Sequencing Center for Infectious Disease"/>
            <person name="Wu L."/>
            <person name="Ma J."/>
        </authorList>
    </citation>
    <scope>NUCLEOTIDE SEQUENCE [LARGE SCALE GENOMIC DNA]</scope>
    <source>
        <strain evidence="2">CCUG 54329</strain>
    </source>
</reference>
<dbReference type="RefSeq" id="WP_380909456.1">
    <property type="nucleotide sequence ID" value="NZ_JBHTLS010000086.1"/>
</dbReference>
<dbReference type="Proteomes" id="UP001597203">
    <property type="component" value="Unassembled WGS sequence"/>
</dbReference>
<evidence type="ECO:0000313" key="1">
    <source>
        <dbReference type="EMBL" id="MFD1104256.1"/>
    </source>
</evidence>
<dbReference type="EMBL" id="JBHTLS010000086">
    <property type="protein sequence ID" value="MFD1104256.1"/>
    <property type="molecule type" value="Genomic_DNA"/>
</dbReference>
<proteinExistence type="predicted"/>
<organism evidence="1 2">
    <name type="scientific">Sphingobium olei</name>
    <dbReference type="NCBI Taxonomy" id="420955"/>
    <lineage>
        <taxon>Bacteria</taxon>
        <taxon>Pseudomonadati</taxon>
        <taxon>Pseudomonadota</taxon>
        <taxon>Alphaproteobacteria</taxon>
        <taxon>Sphingomonadales</taxon>
        <taxon>Sphingomonadaceae</taxon>
        <taxon>Sphingobium</taxon>
    </lineage>
</organism>